<comment type="caution">
    <text evidence="2">The sequence shown here is derived from an EMBL/GenBank/DDBJ whole genome shotgun (WGS) entry which is preliminary data.</text>
</comment>
<sequence length="106" mass="12201">MNSNAPRSKAGKSAEGKRQDRSKSRERSQQQPQQQPQQQSQKSHNDKQETDPAAENRATRNTIYKVERRLQGIKGDPPEPAEKIELEKKLRHLKSIQPRREGPNHS</sequence>
<reference evidence="2 3" key="1">
    <citation type="submission" date="2017-12" db="EMBL/GenBank/DDBJ databases">
        <title>Comparative genomics of Botrytis spp.</title>
        <authorList>
            <person name="Valero-Jimenez C.A."/>
            <person name="Tapia P."/>
            <person name="Veloso J."/>
            <person name="Silva-Moreno E."/>
            <person name="Staats M."/>
            <person name="Valdes J.H."/>
            <person name="Van Kan J.A.L."/>
        </authorList>
    </citation>
    <scope>NUCLEOTIDE SEQUENCE [LARGE SCALE GENOMIC DNA]</scope>
    <source>
        <strain evidence="2 3">Bt9001</strain>
    </source>
</reference>
<accession>A0A4Z1EYI5</accession>
<keyword evidence="3" id="KW-1185">Reference proteome</keyword>
<feature type="compositionally biased region" description="Low complexity" evidence="1">
    <location>
        <begin position="29"/>
        <end position="42"/>
    </location>
</feature>
<name>A0A4Z1EYI5_9HELO</name>
<organism evidence="2 3">
    <name type="scientific">Botrytis tulipae</name>
    <dbReference type="NCBI Taxonomy" id="87230"/>
    <lineage>
        <taxon>Eukaryota</taxon>
        <taxon>Fungi</taxon>
        <taxon>Dikarya</taxon>
        <taxon>Ascomycota</taxon>
        <taxon>Pezizomycotina</taxon>
        <taxon>Leotiomycetes</taxon>
        <taxon>Helotiales</taxon>
        <taxon>Sclerotiniaceae</taxon>
        <taxon>Botrytis</taxon>
    </lineage>
</organism>
<feature type="region of interest" description="Disordered" evidence="1">
    <location>
        <begin position="1"/>
        <end position="106"/>
    </location>
</feature>
<dbReference type="OrthoDB" id="10509886at2759"/>
<evidence type="ECO:0000313" key="2">
    <source>
        <dbReference type="EMBL" id="TGO15852.1"/>
    </source>
</evidence>
<gene>
    <name evidence="2" type="ORF">BTUL_0035g00580</name>
</gene>
<proteinExistence type="predicted"/>
<dbReference type="Proteomes" id="UP000297777">
    <property type="component" value="Unassembled WGS sequence"/>
</dbReference>
<feature type="compositionally biased region" description="Basic and acidic residues" evidence="1">
    <location>
        <begin position="65"/>
        <end position="88"/>
    </location>
</feature>
<dbReference type="AlphaFoldDB" id="A0A4Z1EYI5"/>
<dbReference type="EMBL" id="PQXH01000035">
    <property type="protein sequence ID" value="TGO15852.1"/>
    <property type="molecule type" value="Genomic_DNA"/>
</dbReference>
<evidence type="ECO:0000313" key="3">
    <source>
        <dbReference type="Proteomes" id="UP000297777"/>
    </source>
</evidence>
<evidence type="ECO:0000256" key="1">
    <source>
        <dbReference type="SAM" id="MobiDB-lite"/>
    </source>
</evidence>
<protein>
    <submittedName>
        <fullName evidence="2">Uncharacterized protein</fullName>
    </submittedName>
</protein>
<feature type="compositionally biased region" description="Basic and acidic residues" evidence="1">
    <location>
        <begin position="12"/>
        <end position="28"/>
    </location>
</feature>